<dbReference type="AlphaFoldDB" id="A0A834CWC9"/>
<accession>A0A834CWC9</accession>
<reference evidence="1" key="1">
    <citation type="journal article" name="BMC Genomics">
        <title>Long-read sequencing and de novo genome assembly of marine medaka (Oryzias melastigma).</title>
        <authorList>
            <person name="Liang P."/>
            <person name="Saqib H.S.A."/>
            <person name="Ni X."/>
            <person name="Shen Y."/>
        </authorList>
    </citation>
    <scope>NUCLEOTIDE SEQUENCE</scope>
    <source>
        <strain evidence="1">Bigg-433</strain>
    </source>
</reference>
<dbReference type="EMBL" id="WKFB01000164">
    <property type="protein sequence ID" value="KAF6733178.1"/>
    <property type="molecule type" value="Genomic_DNA"/>
</dbReference>
<proteinExistence type="predicted"/>
<evidence type="ECO:0000313" key="1">
    <source>
        <dbReference type="EMBL" id="KAF6733178.1"/>
    </source>
</evidence>
<protein>
    <submittedName>
        <fullName evidence="1">Uncharacterized protein</fullName>
    </submittedName>
</protein>
<gene>
    <name evidence="1" type="ORF">FQA47_000762</name>
</gene>
<name>A0A834CWC9_ORYME</name>
<organism evidence="1 2">
    <name type="scientific">Oryzias melastigma</name>
    <name type="common">Marine medaka</name>
    <dbReference type="NCBI Taxonomy" id="30732"/>
    <lineage>
        <taxon>Eukaryota</taxon>
        <taxon>Metazoa</taxon>
        <taxon>Chordata</taxon>
        <taxon>Craniata</taxon>
        <taxon>Vertebrata</taxon>
        <taxon>Euteleostomi</taxon>
        <taxon>Actinopterygii</taxon>
        <taxon>Neopterygii</taxon>
        <taxon>Teleostei</taxon>
        <taxon>Neoteleostei</taxon>
        <taxon>Acanthomorphata</taxon>
        <taxon>Ovalentaria</taxon>
        <taxon>Atherinomorphae</taxon>
        <taxon>Beloniformes</taxon>
        <taxon>Adrianichthyidae</taxon>
        <taxon>Oryziinae</taxon>
        <taxon>Oryzias</taxon>
    </lineage>
</organism>
<sequence>MSPQKGFWGFLTVPPHAFSSLIIHSMLYFESQTIKSACLTYRVNLEASCLNKRKPVKNVRVCPTEYPHIHQPATHQELFFFSLVENRDSCPAAEANPLCGIFQSVSGKAEWCSPPGEMFPLLHTFEGL</sequence>
<dbReference type="Proteomes" id="UP000646548">
    <property type="component" value="Unassembled WGS sequence"/>
</dbReference>
<comment type="caution">
    <text evidence="1">The sequence shown here is derived from an EMBL/GenBank/DDBJ whole genome shotgun (WGS) entry which is preliminary data.</text>
</comment>
<evidence type="ECO:0000313" key="2">
    <source>
        <dbReference type="Proteomes" id="UP000646548"/>
    </source>
</evidence>